<comment type="caution">
    <text evidence="9">The sequence shown here is derived from an EMBL/GenBank/DDBJ whole genome shotgun (WGS) entry which is preliminary data.</text>
</comment>
<accession>A0A916SUB6</accession>
<evidence type="ECO:0000259" key="8">
    <source>
        <dbReference type="PROSITE" id="PS50850"/>
    </source>
</evidence>
<comment type="subcellular location">
    <subcellularLocation>
        <location evidence="1">Cell membrane</location>
        <topology evidence="1">Multi-pass membrane protein</topology>
    </subcellularLocation>
</comment>
<gene>
    <name evidence="9" type="ORF">GCM10011489_01510</name>
</gene>
<dbReference type="Pfam" id="PF07690">
    <property type="entry name" value="MFS_1"/>
    <property type="match status" value="1"/>
</dbReference>
<feature type="transmembrane region" description="Helical" evidence="7">
    <location>
        <begin position="259"/>
        <end position="280"/>
    </location>
</feature>
<dbReference type="GO" id="GO:0005886">
    <property type="term" value="C:plasma membrane"/>
    <property type="evidence" value="ECO:0007669"/>
    <property type="project" value="UniProtKB-SubCell"/>
</dbReference>
<keyword evidence="2" id="KW-1003">Cell membrane</keyword>
<evidence type="ECO:0000256" key="6">
    <source>
        <dbReference type="SAM" id="MobiDB-lite"/>
    </source>
</evidence>
<feature type="transmembrane region" description="Helical" evidence="7">
    <location>
        <begin position="196"/>
        <end position="220"/>
    </location>
</feature>
<keyword evidence="3 7" id="KW-0812">Transmembrane</keyword>
<dbReference type="PANTHER" id="PTHR43124">
    <property type="entry name" value="PURINE EFFLUX PUMP PBUE"/>
    <property type="match status" value="1"/>
</dbReference>
<feature type="transmembrane region" description="Helical" evidence="7">
    <location>
        <begin position="155"/>
        <end position="175"/>
    </location>
</feature>
<dbReference type="GO" id="GO:0022857">
    <property type="term" value="F:transmembrane transporter activity"/>
    <property type="evidence" value="ECO:0007669"/>
    <property type="project" value="InterPro"/>
</dbReference>
<dbReference type="PRINTS" id="PR01035">
    <property type="entry name" value="TCRTETA"/>
</dbReference>
<keyword evidence="5 7" id="KW-0472">Membrane</keyword>
<evidence type="ECO:0000256" key="3">
    <source>
        <dbReference type="ARBA" id="ARBA00022692"/>
    </source>
</evidence>
<evidence type="ECO:0000256" key="5">
    <source>
        <dbReference type="ARBA" id="ARBA00023136"/>
    </source>
</evidence>
<evidence type="ECO:0000256" key="1">
    <source>
        <dbReference type="ARBA" id="ARBA00004651"/>
    </source>
</evidence>
<dbReference type="PROSITE" id="PS50850">
    <property type="entry name" value="MFS"/>
    <property type="match status" value="1"/>
</dbReference>
<keyword evidence="4 7" id="KW-1133">Transmembrane helix</keyword>
<dbReference type="InterPro" id="IPR036259">
    <property type="entry name" value="MFS_trans_sf"/>
</dbReference>
<evidence type="ECO:0000313" key="9">
    <source>
        <dbReference type="EMBL" id="GGB17093.1"/>
    </source>
</evidence>
<feature type="transmembrane region" description="Helical" evidence="7">
    <location>
        <begin position="124"/>
        <end position="143"/>
    </location>
</feature>
<protein>
    <submittedName>
        <fullName evidence="9">Permease of the major facilitator superfamily protein</fullName>
    </submittedName>
</protein>
<dbReference type="EMBL" id="BMGC01000001">
    <property type="protein sequence ID" value="GGB17093.1"/>
    <property type="molecule type" value="Genomic_DNA"/>
</dbReference>
<dbReference type="SUPFAM" id="SSF103473">
    <property type="entry name" value="MFS general substrate transporter"/>
    <property type="match status" value="1"/>
</dbReference>
<reference evidence="9" key="1">
    <citation type="journal article" date="2014" name="Int. J. Syst. Evol. Microbiol.">
        <title>Complete genome sequence of Corynebacterium casei LMG S-19264T (=DSM 44701T), isolated from a smear-ripened cheese.</title>
        <authorList>
            <consortium name="US DOE Joint Genome Institute (JGI-PGF)"/>
            <person name="Walter F."/>
            <person name="Albersmeier A."/>
            <person name="Kalinowski J."/>
            <person name="Ruckert C."/>
        </authorList>
    </citation>
    <scope>NUCLEOTIDE SEQUENCE</scope>
    <source>
        <strain evidence="9">CGMCC 1.12827</strain>
    </source>
</reference>
<feature type="transmembrane region" description="Helical" evidence="7">
    <location>
        <begin position="326"/>
        <end position="347"/>
    </location>
</feature>
<dbReference type="AlphaFoldDB" id="A0A916SUB6"/>
<evidence type="ECO:0000256" key="2">
    <source>
        <dbReference type="ARBA" id="ARBA00022475"/>
    </source>
</evidence>
<dbReference type="InterPro" id="IPR050189">
    <property type="entry name" value="MFS_Efflux_Transporters"/>
</dbReference>
<evidence type="ECO:0000313" key="10">
    <source>
        <dbReference type="Proteomes" id="UP000621454"/>
    </source>
</evidence>
<feature type="transmembrane region" description="Helical" evidence="7">
    <location>
        <begin position="226"/>
        <end position="247"/>
    </location>
</feature>
<reference evidence="9" key="2">
    <citation type="submission" date="2020-09" db="EMBL/GenBank/DDBJ databases">
        <authorList>
            <person name="Sun Q."/>
            <person name="Zhou Y."/>
        </authorList>
    </citation>
    <scope>NUCLEOTIDE SEQUENCE</scope>
    <source>
        <strain evidence="9">CGMCC 1.12827</strain>
    </source>
</reference>
<dbReference type="Proteomes" id="UP000621454">
    <property type="component" value="Unassembled WGS sequence"/>
</dbReference>
<dbReference type="InterPro" id="IPR020846">
    <property type="entry name" value="MFS_dom"/>
</dbReference>
<evidence type="ECO:0000256" key="4">
    <source>
        <dbReference type="ARBA" id="ARBA00022989"/>
    </source>
</evidence>
<dbReference type="RefSeq" id="WP_229742072.1">
    <property type="nucleotide sequence ID" value="NZ_BMGC01000001.1"/>
</dbReference>
<dbReference type="CDD" id="cd17324">
    <property type="entry name" value="MFS_NepI_like"/>
    <property type="match status" value="1"/>
</dbReference>
<evidence type="ECO:0000256" key="7">
    <source>
        <dbReference type="SAM" id="Phobius"/>
    </source>
</evidence>
<keyword evidence="10" id="KW-1185">Reference proteome</keyword>
<feature type="transmembrane region" description="Helical" evidence="7">
    <location>
        <begin position="90"/>
        <end position="112"/>
    </location>
</feature>
<organism evidence="9 10">
    <name type="scientific">Gordonia jinhuaensis</name>
    <dbReference type="NCBI Taxonomy" id="1517702"/>
    <lineage>
        <taxon>Bacteria</taxon>
        <taxon>Bacillati</taxon>
        <taxon>Actinomycetota</taxon>
        <taxon>Actinomycetes</taxon>
        <taxon>Mycobacteriales</taxon>
        <taxon>Gordoniaceae</taxon>
        <taxon>Gordonia</taxon>
    </lineage>
</organism>
<dbReference type="InterPro" id="IPR001958">
    <property type="entry name" value="Tet-R_TetA/multi-R_MdtG-like"/>
</dbReference>
<feature type="transmembrane region" description="Helical" evidence="7">
    <location>
        <begin position="40"/>
        <end position="58"/>
    </location>
</feature>
<dbReference type="PANTHER" id="PTHR43124:SF3">
    <property type="entry name" value="CHLORAMPHENICOL EFFLUX PUMP RV0191"/>
    <property type="match status" value="1"/>
</dbReference>
<feature type="domain" description="Major facilitator superfamily (MFS) profile" evidence="8">
    <location>
        <begin position="1"/>
        <end position="380"/>
    </location>
</feature>
<feature type="transmembrane region" description="Helical" evidence="7">
    <location>
        <begin position="286"/>
        <end position="305"/>
    </location>
</feature>
<proteinExistence type="predicted"/>
<feature type="transmembrane region" description="Helical" evidence="7">
    <location>
        <begin position="353"/>
        <end position="373"/>
    </location>
</feature>
<feature type="transmembrane region" description="Helical" evidence="7">
    <location>
        <begin position="65"/>
        <end position="84"/>
    </location>
</feature>
<feature type="region of interest" description="Disordered" evidence="6">
    <location>
        <begin position="379"/>
        <end position="404"/>
    </location>
</feature>
<name>A0A916SUB6_9ACTN</name>
<dbReference type="Gene3D" id="1.20.1250.20">
    <property type="entry name" value="MFS general substrate transporter like domains"/>
    <property type="match status" value="1"/>
</dbReference>
<sequence length="404" mass="40738">MLALALGGFGIGTTEFVSMGLLPEIARSLGVSEPTAGHLISAYALGVVVGAPLIATASARVNRRVLLIGLMLAFTVGNAASVIAPNYPTLMLARFVAGLPHGAYFGVAALVAAHMAERGGRAKAVGQVMLGLSVANVVGVPVATWLGDAFGWRSAYVLVALVGVATLLALLRFLPHLGTMRMNNPLDELGALKRPQVWLTLAIAVVGCGGMFAFYTYITLTLTKVAGLPSAGVPLVLMLFGLGMVAGNMIGGRIADTSVVGGIAIGLLVVGVSLGLFALVAGIAPLAIVMVFFIGISGSISVPALQTRLMDVADHAQTLAAALNHSALNLANALGAWLGGMVIAAGYGYRAPALAGVGLAVAGMVVLGVAVALGRRATPGPAVPGSRGRRHDHDAGEPASEPIA</sequence>
<dbReference type="InterPro" id="IPR011701">
    <property type="entry name" value="MFS"/>
</dbReference>